<keyword evidence="2" id="KW-1185">Reference proteome</keyword>
<dbReference type="EMBL" id="SWJE01000014">
    <property type="protein sequence ID" value="TKC83437.1"/>
    <property type="molecule type" value="Genomic_DNA"/>
</dbReference>
<organism evidence="1 2">
    <name type="scientific">Trinickia terrae</name>
    <dbReference type="NCBI Taxonomy" id="2571161"/>
    <lineage>
        <taxon>Bacteria</taxon>
        <taxon>Pseudomonadati</taxon>
        <taxon>Pseudomonadota</taxon>
        <taxon>Betaproteobacteria</taxon>
        <taxon>Burkholderiales</taxon>
        <taxon>Burkholderiaceae</taxon>
        <taxon>Trinickia</taxon>
    </lineage>
</organism>
<sequence length="100" mass="11403">MNNNSLYPRSRNPYQPLALRTSTPLTLGRHTVQRIHVHSEIYTRYELRYRGVVVLSQISPPSADDCTNAIRAHQRSQRRFVSHNWSRESIAAASEGTGQA</sequence>
<gene>
    <name evidence="1" type="ORF">FAZ69_23395</name>
</gene>
<reference evidence="1 2" key="1">
    <citation type="submission" date="2019-04" db="EMBL/GenBank/DDBJ databases">
        <title>Trinickia sp. 7GSK02, isolated from subtropical forest soil.</title>
        <authorList>
            <person name="Gao Z.-H."/>
            <person name="Qiu L.-H."/>
        </authorList>
    </citation>
    <scope>NUCLEOTIDE SEQUENCE [LARGE SCALE GENOMIC DNA]</scope>
    <source>
        <strain evidence="1 2">7GSK02</strain>
    </source>
</reference>
<protein>
    <submittedName>
        <fullName evidence="1">Uncharacterized protein</fullName>
    </submittedName>
</protein>
<name>A0A4U1HTS6_9BURK</name>
<dbReference type="Proteomes" id="UP000305539">
    <property type="component" value="Unassembled WGS sequence"/>
</dbReference>
<accession>A0A4U1HTS6</accession>
<dbReference type="RefSeq" id="WP_136897479.1">
    <property type="nucleotide sequence ID" value="NZ_SWJE01000014.1"/>
</dbReference>
<dbReference type="AlphaFoldDB" id="A0A4U1HTS6"/>
<evidence type="ECO:0000313" key="1">
    <source>
        <dbReference type="EMBL" id="TKC83437.1"/>
    </source>
</evidence>
<proteinExistence type="predicted"/>
<comment type="caution">
    <text evidence="1">The sequence shown here is derived from an EMBL/GenBank/DDBJ whole genome shotgun (WGS) entry which is preliminary data.</text>
</comment>
<evidence type="ECO:0000313" key="2">
    <source>
        <dbReference type="Proteomes" id="UP000305539"/>
    </source>
</evidence>